<name>A0ABN8YQY7_RANTA</name>
<accession>A0ABN8YQY7</accession>
<dbReference type="Proteomes" id="UP001176941">
    <property type="component" value="Chromosome 21"/>
</dbReference>
<protein>
    <submittedName>
        <fullName evidence="1">Uncharacterized protein</fullName>
    </submittedName>
</protein>
<proteinExistence type="predicted"/>
<organism evidence="1 2">
    <name type="scientific">Rangifer tarandus platyrhynchus</name>
    <name type="common">Svalbard reindeer</name>
    <dbReference type="NCBI Taxonomy" id="3082113"/>
    <lineage>
        <taxon>Eukaryota</taxon>
        <taxon>Metazoa</taxon>
        <taxon>Chordata</taxon>
        <taxon>Craniata</taxon>
        <taxon>Vertebrata</taxon>
        <taxon>Euteleostomi</taxon>
        <taxon>Mammalia</taxon>
        <taxon>Eutheria</taxon>
        <taxon>Laurasiatheria</taxon>
        <taxon>Artiodactyla</taxon>
        <taxon>Ruminantia</taxon>
        <taxon>Pecora</taxon>
        <taxon>Cervidae</taxon>
        <taxon>Odocoileinae</taxon>
        <taxon>Rangifer</taxon>
    </lineage>
</organism>
<dbReference type="EMBL" id="OX459957">
    <property type="protein sequence ID" value="CAI9163924.1"/>
    <property type="molecule type" value="Genomic_DNA"/>
</dbReference>
<reference evidence="1" key="1">
    <citation type="submission" date="2023-04" db="EMBL/GenBank/DDBJ databases">
        <authorList>
            <consortium name="ELIXIR-Norway"/>
        </authorList>
    </citation>
    <scope>NUCLEOTIDE SEQUENCE [LARGE SCALE GENOMIC DNA]</scope>
</reference>
<gene>
    <name evidence="1" type="ORF">MRATA1EN1_LOCUS12886</name>
</gene>
<keyword evidence="2" id="KW-1185">Reference proteome</keyword>
<evidence type="ECO:0000313" key="1">
    <source>
        <dbReference type="EMBL" id="CAI9163924.1"/>
    </source>
</evidence>
<sequence length="129" mass="14259">MISTTFWLERISRQKDVPAGIFHQLESKDIGRHTDGRSRTCALGRGCVSWPVILQQRLKGYPASAALSSSSPVSPSPAVCTPTPPGKPPPCLLAQIPRYAEITKSWSWELLNMIHSKENSVLEVLHELN</sequence>
<evidence type="ECO:0000313" key="2">
    <source>
        <dbReference type="Proteomes" id="UP001176941"/>
    </source>
</evidence>